<dbReference type="InterPro" id="IPR036956">
    <property type="entry name" value="Impact_N_sf"/>
</dbReference>
<evidence type="ECO:0000256" key="2">
    <source>
        <dbReference type="SAM" id="MobiDB-lite"/>
    </source>
</evidence>
<dbReference type="InterPro" id="IPR023582">
    <property type="entry name" value="Impact"/>
</dbReference>
<dbReference type="Proteomes" id="UP000307440">
    <property type="component" value="Unassembled WGS sequence"/>
</dbReference>
<reference evidence="4 5" key="1">
    <citation type="journal article" date="2019" name="Nat. Ecol. Evol.">
        <title>Megaphylogeny resolves global patterns of mushroom evolution.</title>
        <authorList>
            <person name="Varga T."/>
            <person name="Krizsan K."/>
            <person name="Foldi C."/>
            <person name="Dima B."/>
            <person name="Sanchez-Garcia M."/>
            <person name="Sanchez-Ramirez S."/>
            <person name="Szollosi G.J."/>
            <person name="Szarkandi J.G."/>
            <person name="Papp V."/>
            <person name="Albert L."/>
            <person name="Andreopoulos W."/>
            <person name="Angelini C."/>
            <person name="Antonin V."/>
            <person name="Barry K.W."/>
            <person name="Bougher N.L."/>
            <person name="Buchanan P."/>
            <person name="Buyck B."/>
            <person name="Bense V."/>
            <person name="Catcheside P."/>
            <person name="Chovatia M."/>
            <person name="Cooper J."/>
            <person name="Damon W."/>
            <person name="Desjardin D."/>
            <person name="Finy P."/>
            <person name="Geml J."/>
            <person name="Haridas S."/>
            <person name="Hughes K."/>
            <person name="Justo A."/>
            <person name="Karasinski D."/>
            <person name="Kautmanova I."/>
            <person name="Kiss B."/>
            <person name="Kocsube S."/>
            <person name="Kotiranta H."/>
            <person name="LaButti K.M."/>
            <person name="Lechner B.E."/>
            <person name="Liimatainen K."/>
            <person name="Lipzen A."/>
            <person name="Lukacs Z."/>
            <person name="Mihaltcheva S."/>
            <person name="Morgado L.N."/>
            <person name="Niskanen T."/>
            <person name="Noordeloos M.E."/>
            <person name="Ohm R.A."/>
            <person name="Ortiz-Santana B."/>
            <person name="Ovrebo C."/>
            <person name="Racz N."/>
            <person name="Riley R."/>
            <person name="Savchenko A."/>
            <person name="Shiryaev A."/>
            <person name="Soop K."/>
            <person name="Spirin V."/>
            <person name="Szebenyi C."/>
            <person name="Tomsovsky M."/>
            <person name="Tulloss R.E."/>
            <person name="Uehling J."/>
            <person name="Grigoriev I.V."/>
            <person name="Vagvolgyi C."/>
            <person name="Papp T."/>
            <person name="Martin F.M."/>
            <person name="Miettinen O."/>
            <person name="Hibbett D.S."/>
            <person name="Nagy L.G."/>
        </authorList>
    </citation>
    <scope>NUCLEOTIDE SEQUENCE [LARGE SCALE GENOMIC DNA]</scope>
    <source>
        <strain evidence="4 5">CBS 121175</strain>
    </source>
</reference>
<dbReference type="Pfam" id="PF01205">
    <property type="entry name" value="Impact_N"/>
    <property type="match status" value="1"/>
</dbReference>
<feature type="region of interest" description="Disordered" evidence="2">
    <location>
        <begin position="178"/>
        <end position="197"/>
    </location>
</feature>
<keyword evidence="4" id="KW-0689">Ribosomal protein</keyword>
<feature type="compositionally biased region" description="Basic and acidic residues" evidence="2">
    <location>
        <begin position="179"/>
        <end position="188"/>
    </location>
</feature>
<feature type="domain" description="Impact N-terminal" evidence="3">
    <location>
        <begin position="64"/>
        <end position="171"/>
    </location>
</feature>
<dbReference type="AlphaFoldDB" id="A0A5C3KT49"/>
<comment type="similarity">
    <text evidence="1">Belongs to the IMPACT family.</text>
</comment>
<keyword evidence="5" id="KW-1185">Reference proteome</keyword>
<dbReference type="GO" id="GO:0005737">
    <property type="term" value="C:cytoplasm"/>
    <property type="evidence" value="ECO:0007669"/>
    <property type="project" value="TreeGrafter"/>
</dbReference>
<dbReference type="GO" id="GO:0006446">
    <property type="term" value="P:regulation of translational initiation"/>
    <property type="evidence" value="ECO:0007669"/>
    <property type="project" value="TreeGrafter"/>
</dbReference>
<dbReference type="GO" id="GO:0140469">
    <property type="term" value="P:GCN2-mediated signaling"/>
    <property type="evidence" value="ECO:0007669"/>
    <property type="project" value="TreeGrafter"/>
</dbReference>
<dbReference type="PANTHER" id="PTHR16301:SF25">
    <property type="entry name" value="PROTEIN IMPACT"/>
    <property type="match status" value="1"/>
</dbReference>
<proteinExistence type="inferred from homology"/>
<organism evidence="4 5">
    <name type="scientific">Coprinopsis marcescibilis</name>
    <name type="common">Agaric fungus</name>
    <name type="synonym">Psathyrella marcescibilis</name>
    <dbReference type="NCBI Taxonomy" id="230819"/>
    <lineage>
        <taxon>Eukaryota</taxon>
        <taxon>Fungi</taxon>
        <taxon>Dikarya</taxon>
        <taxon>Basidiomycota</taxon>
        <taxon>Agaricomycotina</taxon>
        <taxon>Agaricomycetes</taxon>
        <taxon>Agaricomycetidae</taxon>
        <taxon>Agaricales</taxon>
        <taxon>Agaricineae</taxon>
        <taxon>Psathyrellaceae</taxon>
        <taxon>Coprinopsis</taxon>
    </lineage>
</organism>
<dbReference type="SUPFAM" id="SSF54211">
    <property type="entry name" value="Ribosomal protein S5 domain 2-like"/>
    <property type="match status" value="1"/>
</dbReference>
<evidence type="ECO:0000313" key="4">
    <source>
        <dbReference type="EMBL" id="TFK23682.1"/>
    </source>
</evidence>
<evidence type="ECO:0000256" key="1">
    <source>
        <dbReference type="ARBA" id="ARBA00007665"/>
    </source>
</evidence>
<accession>A0A5C3KT49</accession>
<dbReference type="OrthoDB" id="69641at2759"/>
<dbReference type="STRING" id="230819.A0A5C3KT49"/>
<dbReference type="InterPro" id="IPR001498">
    <property type="entry name" value="Impact_N"/>
</dbReference>
<gene>
    <name evidence="4" type="ORF">FA15DRAFT_642170</name>
</gene>
<dbReference type="InterPro" id="IPR020568">
    <property type="entry name" value="Ribosomal_Su5_D2-typ_SF"/>
</dbReference>
<dbReference type="PROSITE" id="PS00910">
    <property type="entry name" value="UPF0029"/>
    <property type="match status" value="1"/>
</dbReference>
<dbReference type="InterPro" id="IPR020569">
    <property type="entry name" value="UPF0029_Impact_CS"/>
</dbReference>
<name>A0A5C3KT49_COPMA</name>
<evidence type="ECO:0000313" key="5">
    <source>
        <dbReference type="Proteomes" id="UP000307440"/>
    </source>
</evidence>
<dbReference type="GO" id="GO:0005840">
    <property type="term" value="C:ribosome"/>
    <property type="evidence" value="ECO:0007669"/>
    <property type="project" value="UniProtKB-KW"/>
</dbReference>
<evidence type="ECO:0000259" key="3">
    <source>
        <dbReference type="Pfam" id="PF01205"/>
    </source>
</evidence>
<keyword evidence="4" id="KW-0687">Ribonucleoprotein</keyword>
<dbReference type="PANTHER" id="PTHR16301">
    <property type="entry name" value="IMPACT-RELATED"/>
    <property type="match status" value="1"/>
</dbReference>
<dbReference type="Gene3D" id="3.30.230.30">
    <property type="entry name" value="Impact, N-terminal domain"/>
    <property type="match status" value="1"/>
</dbReference>
<dbReference type="EMBL" id="ML210214">
    <property type="protein sequence ID" value="TFK23682.1"/>
    <property type="molecule type" value="Genomic_DNA"/>
</dbReference>
<protein>
    <submittedName>
        <fullName evidence="4">Ribosomal protein S5 domain 2-like protein</fullName>
    </submittedName>
</protein>
<sequence length="197" mass="22280">MQSYLRPYRSSAQLLRELHPRLSPILVRKRNASVRSPYTEPPKASSDDTSWPYPIHASERISDRKSVFLAHASTLEDASAFPNFLKYLTGSPALRRATHCMYAYRTVDGKTSQVVVGQNDGGESGSGDRLLRLLELSKLENVVVVVSRWYGGVKLGSDRWKRISEAAKQALERGNFVGHKREQFESTRKSTNTKKKR</sequence>